<evidence type="ECO:0008006" key="4">
    <source>
        <dbReference type="Google" id="ProtNLM"/>
    </source>
</evidence>
<proteinExistence type="predicted"/>
<dbReference type="RefSeq" id="WP_112333113.1">
    <property type="nucleotide sequence ID" value="NZ_QLYR01000007.1"/>
</dbReference>
<keyword evidence="1" id="KW-0472">Membrane</keyword>
<dbReference type="Proteomes" id="UP000249377">
    <property type="component" value="Unassembled WGS sequence"/>
</dbReference>
<evidence type="ECO:0000313" key="3">
    <source>
        <dbReference type="Proteomes" id="UP000249377"/>
    </source>
</evidence>
<feature type="transmembrane region" description="Helical" evidence="1">
    <location>
        <begin position="67"/>
        <end position="87"/>
    </location>
</feature>
<dbReference type="EMBL" id="QLYR01000007">
    <property type="protein sequence ID" value="RAQ28157.1"/>
    <property type="molecule type" value="Genomic_DNA"/>
</dbReference>
<feature type="transmembrane region" description="Helical" evidence="1">
    <location>
        <begin position="40"/>
        <end position="61"/>
    </location>
</feature>
<comment type="caution">
    <text evidence="2">The sequence shown here is derived from an EMBL/GenBank/DDBJ whole genome shotgun (WGS) entry which is preliminary data.</text>
</comment>
<keyword evidence="1" id="KW-1133">Transmembrane helix</keyword>
<organism evidence="2 3">
    <name type="scientific">Hydrogeniiclostridium mannosilyticum</name>
    <dbReference type="NCBI Taxonomy" id="2764322"/>
    <lineage>
        <taxon>Bacteria</taxon>
        <taxon>Bacillati</taxon>
        <taxon>Bacillota</taxon>
        <taxon>Clostridia</taxon>
        <taxon>Eubacteriales</taxon>
        <taxon>Acutalibacteraceae</taxon>
        <taxon>Hydrogeniiclostridium</taxon>
    </lineage>
</organism>
<evidence type="ECO:0000256" key="1">
    <source>
        <dbReference type="SAM" id="Phobius"/>
    </source>
</evidence>
<keyword evidence="3" id="KW-1185">Reference proteome</keyword>
<accession>A0A328UBI2</accession>
<protein>
    <recommendedName>
        <fullName evidence="4">YcxB-like protein domain-containing protein</fullName>
    </recommendedName>
</protein>
<evidence type="ECO:0000313" key="2">
    <source>
        <dbReference type="EMBL" id="RAQ28157.1"/>
    </source>
</evidence>
<keyword evidence="1" id="KW-0812">Transmembrane</keyword>
<sequence length="188" mass="21230">MPGFYEGKPAAVVRQKMTGALYTQASLTARRQMFPLTRPGVRAGICVTLALLCLSGTPWYAARYGGVWVPVALEVLLLLLAAFFLFVQPKNEQAQLEKKFSSNPLLALETTASVYRDSVVLENECEKILEYWTEFQRCFETPRYFVAAGGRERYLWVLDKDALSQEECARVSQLLADAFAAKYRRLKA</sequence>
<dbReference type="AlphaFoldDB" id="A0A328UBI2"/>
<gene>
    <name evidence="2" type="ORF">DPQ25_10380</name>
</gene>
<name>A0A328UBI2_9FIRM</name>
<reference evidence="2 3" key="1">
    <citation type="submission" date="2018-06" db="EMBL/GenBank/DDBJ databases">
        <title>Noncontiguous genome sequence of Ruminococcaceae bacterium ASD2818.</title>
        <authorList>
            <person name="Chaplin A.V."/>
            <person name="Sokolova S.R."/>
            <person name="Kochetkova T.O."/>
            <person name="Goltsov A.Y."/>
            <person name="Trofimov D.Y."/>
            <person name="Efimov B.A."/>
        </authorList>
    </citation>
    <scope>NUCLEOTIDE SEQUENCE [LARGE SCALE GENOMIC DNA]</scope>
    <source>
        <strain evidence="2 3">ASD2818</strain>
    </source>
</reference>